<feature type="active site" description="Tele-phosphohistidine intermediate" evidence="1">
    <location>
        <position position="9"/>
    </location>
</feature>
<evidence type="ECO:0000313" key="4">
    <source>
        <dbReference type="Proteomes" id="UP000000238"/>
    </source>
</evidence>
<evidence type="ECO:0000313" key="3">
    <source>
        <dbReference type="EMBL" id="ABC29131.1"/>
    </source>
</evidence>
<feature type="binding site" evidence="2">
    <location>
        <position position="58"/>
    </location>
    <ligand>
        <name>substrate</name>
    </ligand>
</feature>
<feature type="binding site" evidence="2">
    <location>
        <begin position="85"/>
        <end position="88"/>
    </location>
    <ligand>
        <name>substrate</name>
    </ligand>
</feature>
<dbReference type="Proteomes" id="UP000000238">
    <property type="component" value="Chromosome"/>
</dbReference>
<dbReference type="PANTHER" id="PTHR47623">
    <property type="entry name" value="OS09G0287300 PROTEIN"/>
    <property type="match status" value="1"/>
</dbReference>
<dbReference type="EMBL" id="CP000155">
    <property type="protein sequence ID" value="ABC29131.1"/>
    <property type="molecule type" value="Genomic_DNA"/>
</dbReference>
<proteinExistence type="predicted"/>
<dbReference type="AlphaFoldDB" id="Q2SJP3"/>
<dbReference type="CDD" id="cd07067">
    <property type="entry name" value="HP_PGM_like"/>
    <property type="match status" value="1"/>
</dbReference>
<sequence length="163" mass="18256">MHTLTLIRHAKSSWENSQLPDLERPLGKRGLRDAPRIGGFLKNMKFSTDVCLLSPSRRTRQTLQLLGQDNPALLKVAQEDAKIYEADYTILLALIKQQTQANLTIIGHNPGFTDLLNAISDSRIANLPTCSVAQIRFDMERWSDVSQTRGILQLFVTPKSLSA</sequence>
<keyword evidence="4" id="KW-1185">Reference proteome</keyword>
<dbReference type="SUPFAM" id="SSF53254">
    <property type="entry name" value="Phosphoglycerate mutase-like"/>
    <property type="match status" value="1"/>
</dbReference>
<dbReference type="RefSeq" id="WP_011396200.1">
    <property type="nucleotide sequence ID" value="NC_007645.1"/>
</dbReference>
<gene>
    <name evidence="3" type="primary">sixA1</name>
    <name evidence="3" type="ordered locus">HCH_02308</name>
</gene>
<reference evidence="3 4" key="1">
    <citation type="journal article" date="2005" name="Nucleic Acids Res.">
        <title>Genomic blueprint of Hahella chejuensis, a marine microbe producing an algicidal agent.</title>
        <authorList>
            <person name="Jeong H."/>
            <person name="Yim J.H."/>
            <person name="Lee C."/>
            <person name="Choi S.-H."/>
            <person name="Park Y.K."/>
            <person name="Yoon S.H."/>
            <person name="Hur C.-G."/>
            <person name="Kang H.-Y."/>
            <person name="Kim D."/>
            <person name="Lee H.H."/>
            <person name="Park K.H."/>
            <person name="Park S.-H."/>
            <person name="Park H.-S."/>
            <person name="Lee H.K."/>
            <person name="Oh T.K."/>
            <person name="Kim J.F."/>
        </authorList>
    </citation>
    <scope>NUCLEOTIDE SEQUENCE [LARGE SCALE GENOMIC DNA]</scope>
    <source>
        <strain evidence="3 4">KCTC 2396</strain>
    </source>
</reference>
<feature type="binding site" evidence="2">
    <location>
        <position position="96"/>
    </location>
    <ligand>
        <name>substrate</name>
    </ligand>
</feature>
<name>Q2SJP3_HAHCH</name>
<accession>Q2SJP3</accession>
<evidence type="ECO:0000256" key="2">
    <source>
        <dbReference type="PIRSR" id="PIRSR613078-2"/>
    </source>
</evidence>
<dbReference type="Pfam" id="PF00300">
    <property type="entry name" value="His_Phos_1"/>
    <property type="match status" value="1"/>
</dbReference>
<dbReference type="STRING" id="349521.HCH_02308"/>
<organism evidence="3 4">
    <name type="scientific">Hahella chejuensis (strain KCTC 2396)</name>
    <dbReference type="NCBI Taxonomy" id="349521"/>
    <lineage>
        <taxon>Bacteria</taxon>
        <taxon>Pseudomonadati</taxon>
        <taxon>Pseudomonadota</taxon>
        <taxon>Gammaproteobacteria</taxon>
        <taxon>Oceanospirillales</taxon>
        <taxon>Hahellaceae</taxon>
        <taxon>Hahella</taxon>
    </lineage>
</organism>
<dbReference type="PANTHER" id="PTHR47623:SF1">
    <property type="entry name" value="OS09G0287300 PROTEIN"/>
    <property type="match status" value="1"/>
</dbReference>
<dbReference type="KEGG" id="hch:HCH_02308"/>
<evidence type="ECO:0000256" key="1">
    <source>
        <dbReference type="PIRSR" id="PIRSR613078-1"/>
    </source>
</evidence>
<dbReference type="OrthoDB" id="9810154at2"/>
<protein>
    <submittedName>
        <fullName evidence="3">Phosphohistidine phosphatase SixA</fullName>
    </submittedName>
</protein>
<dbReference type="InterPro" id="IPR029033">
    <property type="entry name" value="His_PPase_superfam"/>
</dbReference>
<dbReference type="InterPro" id="IPR013078">
    <property type="entry name" value="His_Pase_superF_clade-1"/>
</dbReference>
<dbReference type="eggNOG" id="COG2062">
    <property type="taxonomic scope" value="Bacteria"/>
</dbReference>
<dbReference type="Gene3D" id="3.40.50.1240">
    <property type="entry name" value="Phosphoglycerate mutase-like"/>
    <property type="match status" value="1"/>
</dbReference>
<dbReference type="HOGENOM" id="CLU_084603_2_2_6"/>
<feature type="active site" description="Proton donor/acceptor" evidence="1">
    <location>
        <position position="85"/>
    </location>
</feature>